<organism evidence="5 6">
    <name type="scientific">Microbispora amethystogenes</name>
    <dbReference type="NCBI Taxonomy" id="1427754"/>
    <lineage>
        <taxon>Bacteria</taxon>
        <taxon>Bacillati</taxon>
        <taxon>Actinomycetota</taxon>
        <taxon>Actinomycetes</taxon>
        <taxon>Streptosporangiales</taxon>
        <taxon>Streptosporangiaceae</taxon>
        <taxon>Microbispora</taxon>
    </lineage>
</organism>
<keyword evidence="2 4" id="KW-0456">Lyase</keyword>
<comment type="similarity">
    <text evidence="1 4">Belongs to the DapA family.</text>
</comment>
<evidence type="ECO:0000313" key="5">
    <source>
        <dbReference type="EMBL" id="GIH35770.1"/>
    </source>
</evidence>
<dbReference type="InterPro" id="IPR013785">
    <property type="entry name" value="Aldolase_TIM"/>
</dbReference>
<reference evidence="5 6" key="1">
    <citation type="submission" date="2021-01" db="EMBL/GenBank/DDBJ databases">
        <title>Whole genome shotgun sequence of Microbispora amethystogenes NBRC 101907.</title>
        <authorList>
            <person name="Komaki H."/>
            <person name="Tamura T."/>
        </authorList>
    </citation>
    <scope>NUCLEOTIDE SEQUENCE [LARGE SCALE GENOMIC DNA]</scope>
    <source>
        <strain evidence="5 6">NBRC 101907</strain>
    </source>
</reference>
<dbReference type="PANTHER" id="PTHR12128:SF66">
    <property type="entry name" value="4-HYDROXY-2-OXOGLUTARATE ALDOLASE, MITOCHONDRIAL"/>
    <property type="match status" value="1"/>
</dbReference>
<dbReference type="Gene3D" id="3.20.20.70">
    <property type="entry name" value="Aldolase class I"/>
    <property type="match status" value="1"/>
</dbReference>
<proteinExistence type="inferred from homology"/>
<protein>
    <submittedName>
        <fullName evidence="5">4-hydroxy-tetrahydrodipicolinate synthase</fullName>
    </submittedName>
</protein>
<dbReference type="PANTHER" id="PTHR12128">
    <property type="entry name" value="DIHYDRODIPICOLINATE SYNTHASE"/>
    <property type="match status" value="1"/>
</dbReference>
<dbReference type="Proteomes" id="UP000651728">
    <property type="component" value="Unassembled WGS sequence"/>
</dbReference>
<accession>A0ABQ4FLU5</accession>
<name>A0ABQ4FLU5_9ACTN</name>
<evidence type="ECO:0000256" key="4">
    <source>
        <dbReference type="PIRNR" id="PIRNR001365"/>
    </source>
</evidence>
<evidence type="ECO:0000256" key="3">
    <source>
        <dbReference type="ARBA" id="ARBA00023270"/>
    </source>
</evidence>
<evidence type="ECO:0000256" key="2">
    <source>
        <dbReference type="ARBA" id="ARBA00023239"/>
    </source>
</evidence>
<sequence>MPDATGMTPTGLYVPLITPFDAEGAVALTALEALAHDVLDAGATGVVALGTTAEPASLTDGERRAVVDVVAGVCRARSAELLVGANTAEALTALRRRPEVTAALTLVPPFVRPGEAGVVAHFAALTAASPVPLVVYHVPYRTGQHLSADAIRRLAGLPGVAGVKYAAGGIDAETVELLADPPAGFAVLGGDDVVISPLLALGAHGGILASAHLGTARFAELITLWRSGEAAGARALGHRLAALSAALFAEPNPAVVKAVLHARGRIPSPGVRLPLLPAGREALRRALRLADAVV</sequence>
<keyword evidence="3" id="KW-0704">Schiff base</keyword>
<dbReference type="SMART" id="SM01130">
    <property type="entry name" value="DHDPS"/>
    <property type="match status" value="1"/>
</dbReference>
<dbReference type="EMBL" id="BOOB01000049">
    <property type="protein sequence ID" value="GIH35770.1"/>
    <property type="molecule type" value="Genomic_DNA"/>
</dbReference>
<dbReference type="PROSITE" id="PS00666">
    <property type="entry name" value="DHDPS_2"/>
    <property type="match status" value="1"/>
</dbReference>
<comment type="caution">
    <text evidence="5">The sequence shown here is derived from an EMBL/GenBank/DDBJ whole genome shotgun (WGS) entry which is preliminary data.</text>
</comment>
<evidence type="ECO:0000313" key="6">
    <source>
        <dbReference type="Proteomes" id="UP000651728"/>
    </source>
</evidence>
<dbReference type="PIRSF" id="PIRSF001365">
    <property type="entry name" value="DHDPS"/>
    <property type="match status" value="1"/>
</dbReference>
<keyword evidence="6" id="KW-1185">Reference proteome</keyword>
<evidence type="ECO:0000256" key="1">
    <source>
        <dbReference type="ARBA" id="ARBA00007592"/>
    </source>
</evidence>
<gene>
    <name evidence="5" type="primary">dapA</name>
    <name evidence="5" type="ORF">Mam01_59340</name>
</gene>
<dbReference type="Pfam" id="PF00701">
    <property type="entry name" value="DHDPS"/>
    <property type="match status" value="1"/>
</dbReference>
<dbReference type="SUPFAM" id="SSF51569">
    <property type="entry name" value="Aldolase"/>
    <property type="match status" value="1"/>
</dbReference>
<dbReference type="InterPro" id="IPR002220">
    <property type="entry name" value="DapA-like"/>
</dbReference>
<dbReference type="InterPro" id="IPR020625">
    <property type="entry name" value="Schiff_base-form_aldolases_AS"/>
</dbReference>
<dbReference type="PRINTS" id="PR00146">
    <property type="entry name" value="DHPICSNTHASE"/>
</dbReference>